<name>A0A382V6K2_9ZZZZ</name>
<proteinExistence type="predicted"/>
<dbReference type="InterPro" id="IPR002220">
    <property type="entry name" value="DapA-like"/>
</dbReference>
<reference evidence="1" key="1">
    <citation type="submission" date="2018-05" db="EMBL/GenBank/DDBJ databases">
        <authorList>
            <person name="Lanie J.A."/>
            <person name="Ng W.-L."/>
            <person name="Kazmierczak K.M."/>
            <person name="Andrzejewski T.M."/>
            <person name="Davidsen T.M."/>
            <person name="Wayne K.J."/>
            <person name="Tettelin H."/>
            <person name="Glass J.I."/>
            <person name="Rusch D."/>
            <person name="Podicherti R."/>
            <person name="Tsui H.-C.T."/>
            <person name="Winkler M.E."/>
        </authorList>
    </citation>
    <scope>NUCLEOTIDE SEQUENCE</scope>
</reference>
<dbReference type="Pfam" id="PF00701">
    <property type="entry name" value="DHDPS"/>
    <property type="match status" value="1"/>
</dbReference>
<dbReference type="PRINTS" id="PR00146">
    <property type="entry name" value="DHPICSNTHASE"/>
</dbReference>
<dbReference type="PANTHER" id="PTHR42849:SF1">
    <property type="entry name" value="N-ACETYLNEURAMINATE LYASE"/>
    <property type="match status" value="1"/>
</dbReference>
<organism evidence="1">
    <name type="scientific">marine metagenome</name>
    <dbReference type="NCBI Taxonomy" id="408172"/>
    <lineage>
        <taxon>unclassified sequences</taxon>
        <taxon>metagenomes</taxon>
        <taxon>ecological metagenomes</taxon>
    </lineage>
</organism>
<dbReference type="InterPro" id="IPR013785">
    <property type="entry name" value="Aldolase_TIM"/>
</dbReference>
<protein>
    <recommendedName>
        <fullName evidence="2">Dihydrodipicolinate synthase family protein</fullName>
    </recommendedName>
</protein>
<dbReference type="SUPFAM" id="SSF51569">
    <property type="entry name" value="Aldolase"/>
    <property type="match status" value="1"/>
</dbReference>
<evidence type="ECO:0008006" key="2">
    <source>
        <dbReference type="Google" id="ProtNLM"/>
    </source>
</evidence>
<dbReference type="GO" id="GO:0008747">
    <property type="term" value="F:N-acetylneuraminate lyase activity"/>
    <property type="evidence" value="ECO:0007669"/>
    <property type="project" value="TreeGrafter"/>
</dbReference>
<dbReference type="EMBL" id="UINC01149563">
    <property type="protein sequence ID" value="SVD42114.1"/>
    <property type="molecule type" value="Genomic_DNA"/>
</dbReference>
<gene>
    <name evidence="1" type="ORF">METZ01_LOCUS394968</name>
</gene>
<feature type="non-terminal residue" evidence="1">
    <location>
        <position position="174"/>
    </location>
</feature>
<dbReference type="GO" id="GO:0019262">
    <property type="term" value="P:N-acetylneuraminate catabolic process"/>
    <property type="evidence" value="ECO:0007669"/>
    <property type="project" value="TreeGrafter"/>
</dbReference>
<dbReference type="Gene3D" id="3.20.20.70">
    <property type="entry name" value="Aldolase class I"/>
    <property type="match status" value="1"/>
</dbReference>
<dbReference type="SMART" id="SM01130">
    <property type="entry name" value="DHDPS"/>
    <property type="match status" value="1"/>
</dbReference>
<dbReference type="GO" id="GO:0005829">
    <property type="term" value="C:cytosol"/>
    <property type="evidence" value="ECO:0007669"/>
    <property type="project" value="TreeGrafter"/>
</dbReference>
<evidence type="ECO:0000313" key="1">
    <source>
        <dbReference type="EMBL" id="SVD42114.1"/>
    </source>
</evidence>
<sequence>MAKLVTGILPALVTPFDDDLELATHRVEPLVRSLLETDIGGFFVCGGTGEGRVMTVPERKAMGEATVKSVAGQVPVILHVGGTTTEEAVTLAAHAESVGAEAVSSVAPAENPNNLAAAVEHYAAIGGASDLPFYVYWLASDADRGVSAGRFLEAMRDVPNFSGIKFTDTNFYLF</sequence>
<accession>A0A382V6K2</accession>
<dbReference type="PANTHER" id="PTHR42849">
    <property type="entry name" value="N-ACETYLNEURAMINATE LYASE"/>
    <property type="match status" value="1"/>
</dbReference>
<dbReference type="AlphaFoldDB" id="A0A382V6K2"/>